<dbReference type="Pfam" id="PF00072">
    <property type="entry name" value="Response_reg"/>
    <property type="match status" value="1"/>
</dbReference>
<keyword evidence="1 4" id="KW-0597">Phosphoprotein</keyword>
<evidence type="ECO:0000313" key="7">
    <source>
        <dbReference type="Proteomes" id="UP000281094"/>
    </source>
</evidence>
<dbReference type="SUPFAM" id="SSF52172">
    <property type="entry name" value="CheY-like"/>
    <property type="match status" value="1"/>
</dbReference>
<dbReference type="SMART" id="SM00448">
    <property type="entry name" value="REC"/>
    <property type="match status" value="1"/>
</dbReference>
<dbReference type="InterPro" id="IPR001789">
    <property type="entry name" value="Sig_transdc_resp-reg_receiver"/>
</dbReference>
<sequence>MRILYVDDDADIREIAEMSLQLDPELDVKCSDNGKDALEIAREWKPDLILLDVMMPNMDGPTVLSHLREETETTHIPVVFMTARTQRHEVEQFIALGARGVIAKPFNPMSLASEARGYLGDDAASVDRPTRFPGS</sequence>
<evidence type="ECO:0000256" key="1">
    <source>
        <dbReference type="ARBA" id="ARBA00022553"/>
    </source>
</evidence>
<dbReference type="CDD" id="cd17552">
    <property type="entry name" value="REC_RR468-like"/>
    <property type="match status" value="1"/>
</dbReference>
<dbReference type="EMBL" id="RCWN01000001">
    <property type="protein sequence ID" value="RLQ89342.1"/>
    <property type="molecule type" value="Genomic_DNA"/>
</dbReference>
<accession>A0A3L7JLE2</accession>
<feature type="domain" description="Response regulatory" evidence="5">
    <location>
        <begin position="2"/>
        <end position="119"/>
    </location>
</feature>
<evidence type="ECO:0000313" key="6">
    <source>
        <dbReference type="EMBL" id="RLQ89342.1"/>
    </source>
</evidence>
<comment type="caution">
    <text evidence="6">The sequence shown here is derived from an EMBL/GenBank/DDBJ whole genome shotgun (WGS) entry which is preliminary data.</text>
</comment>
<dbReference type="PANTHER" id="PTHR44591">
    <property type="entry name" value="STRESS RESPONSE REGULATOR PROTEIN 1"/>
    <property type="match status" value="1"/>
</dbReference>
<dbReference type="InterPro" id="IPR050595">
    <property type="entry name" value="Bact_response_regulator"/>
</dbReference>
<reference evidence="6 7" key="1">
    <citation type="submission" date="2018-10" db="EMBL/GenBank/DDBJ databases">
        <title>Notoacmeibacter sp. M2BS9Y-3-1, whole genome shotgun sequence.</title>
        <authorList>
            <person name="Tuo L."/>
        </authorList>
    </citation>
    <scope>NUCLEOTIDE SEQUENCE [LARGE SCALE GENOMIC DNA]</scope>
    <source>
        <strain evidence="6 7">M2BS9Y-3-1</strain>
    </source>
</reference>
<protein>
    <submittedName>
        <fullName evidence="6">Response regulator</fullName>
    </submittedName>
</protein>
<dbReference type="Proteomes" id="UP000281094">
    <property type="component" value="Unassembled WGS sequence"/>
</dbReference>
<keyword evidence="7" id="KW-1185">Reference proteome</keyword>
<dbReference type="PANTHER" id="PTHR44591:SF3">
    <property type="entry name" value="RESPONSE REGULATORY DOMAIN-CONTAINING PROTEIN"/>
    <property type="match status" value="1"/>
</dbReference>
<organism evidence="6 7">
    <name type="scientific">Notoacmeibacter ruber</name>
    <dbReference type="NCBI Taxonomy" id="2670375"/>
    <lineage>
        <taxon>Bacteria</taxon>
        <taxon>Pseudomonadati</taxon>
        <taxon>Pseudomonadota</taxon>
        <taxon>Alphaproteobacteria</taxon>
        <taxon>Hyphomicrobiales</taxon>
        <taxon>Notoacmeibacteraceae</taxon>
        <taxon>Notoacmeibacter</taxon>
    </lineage>
</organism>
<dbReference type="Gene3D" id="3.40.50.2300">
    <property type="match status" value="1"/>
</dbReference>
<keyword evidence="2" id="KW-0805">Transcription regulation</keyword>
<feature type="modified residue" description="4-aspartylphosphate" evidence="4">
    <location>
        <position position="52"/>
    </location>
</feature>
<name>A0A3L7JLE2_9HYPH</name>
<evidence type="ECO:0000256" key="3">
    <source>
        <dbReference type="ARBA" id="ARBA00023163"/>
    </source>
</evidence>
<evidence type="ECO:0000256" key="2">
    <source>
        <dbReference type="ARBA" id="ARBA00023015"/>
    </source>
</evidence>
<dbReference type="InterPro" id="IPR011006">
    <property type="entry name" value="CheY-like_superfamily"/>
</dbReference>
<dbReference type="AlphaFoldDB" id="A0A3L7JLE2"/>
<keyword evidence="3" id="KW-0804">Transcription</keyword>
<dbReference type="GO" id="GO:0000160">
    <property type="term" value="P:phosphorelay signal transduction system"/>
    <property type="evidence" value="ECO:0007669"/>
    <property type="project" value="InterPro"/>
</dbReference>
<evidence type="ECO:0000256" key="4">
    <source>
        <dbReference type="PROSITE-ProRule" id="PRU00169"/>
    </source>
</evidence>
<proteinExistence type="predicted"/>
<dbReference type="PROSITE" id="PS50110">
    <property type="entry name" value="RESPONSE_REGULATORY"/>
    <property type="match status" value="1"/>
</dbReference>
<evidence type="ECO:0000259" key="5">
    <source>
        <dbReference type="PROSITE" id="PS50110"/>
    </source>
</evidence>
<gene>
    <name evidence="6" type="ORF">D8780_02350</name>
</gene>